<proteinExistence type="predicted"/>
<evidence type="ECO:0000313" key="2">
    <source>
        <dbReference type="Proteomes" id="UP001162131"/>
    </source>
</evidence>
<accession>A0AAU9K6R0</accession>
<protein>
    <submittedName>
        <fullName evidence="1">Uncharacterized protein</fullName>
    </submittedName>
</protein>
<reference evidence="1" key="1">
    <citation type="submission" date="2021-09" db="EMBL/GenBank/DDBJ databases">
        <authorList>
            <consortium name="AG Swart"/>
            <person name="Singh M."/>
            <person name="Singh A."/>
            <person name="Seah K."/>
            <person name="Emmerich C."/>
        </authorList>
    </citation>
    <scope>NUCLEOTIDE SEQUENCE</scope>
    <source>
        <strain evidence="1">ATCC30299</strain>
    </source>
</reference>
<dbReference type="InterPro" id="IPR015915">
    <property type="entry name" value="Kelch-typ_b-propeller"/>
</dbReference>
<keyword evidence="2" id="KW-1185">Reference proteome</keyword>
<dbReference type="AlphaFoldDB" id="A0AAU9K6R0"/>
<comment type="caution">
    <text evidence="1">The sequence shown here is derived from an EMBL/GenBank/DDBJ whole genome shotgun (WGS) entry which is preliminary data.</text>
</comment>
<organism evidence="1 2">
    <name type="scientific">Blepharisma stoltei</name>
    <dbReference type="NCBI Taxonomy" id="1481888"/>
    <lineage>
        <taxon>Eukaryota</taxon>
        <taxon>Sar</taxon>
        <taxon>Alveolata</taxon>
        <taxon>Ciliophora</taxon>
        <taxon>Postciliodesmatophora</taxon>
        <taxon>Heterotrichea</taxon>
        <taxon>Heterotrichida</taxon>
        <taxon>Blepharismidae</taxon>
        <taxon>Blepharisma</taxon>
    </lineage>
</organism>
<dbReference type="Proteomes" id="UP001162131">
    <property type="component" value="Unassembled WGS sequence"/>
</dbReference>
<dbReference type="Gene3D" id="2.120.10.80">
    <property type="entry name" value="Kelch-type beta propeller"/>
    <property type="match status" value="1"/>
</dbReference>
<name>A0AAU9K6R0_9CILI</name>
<sequence>MELSSKSQDSLINFQWNSDLDISNIRKPAINHLNQDLVSQTLTIEELRAKKSAILNKTNNDPKTEQDFRRICKLYENQNFDSDLQLTLAYQEYVKAYHQIASLYLIDWQYNKTTLIIYDTESEREGLKVLETPEWLSYATCIAQLPYGELFCSGNNAYPASGITLKIDSHYNIRLLPSGTPCGYSSAIYFNRSVYCFGGSKYNVPLNLSSRFDFDQNRWIKLIPMPLTDFICNIVIFKGNIIISRYKNRNLLKYSIDIDSFSSIPYEFAKKTRKKLIEIEGRLYLIGYFNKKIYESEIWDEYTWKKIGTSKIPNDPYPMRCLYNKGGIYIITSPNQSPYKFDLSKKVMSRL</sequence>
<gene>
    <name evidence="1" type="ORF">BSTOLATCC_MIC59950</name>
</gene>
<dbReference type="InterPro" id="IPR011043">
    <property type="entry name" value="Gal_Oxase/kelch_b-propeller"/>
</dbReference>
<dbReference type="EMBL" id="CAJZBQ010000057">
    <property type="protein sequence ID" value="CAG9334159.1"/>
    <property type="molecule type" value="Genomic_DNA"/>
</dbReference>
<dbReference type="SUPFAM" id="SSF50965">
    <property type="entry name" value="Galactose oxidase, central domain"/>
    <property type="match status" value="1"/>
</dbReference>
<evidence type="ECO:0000313" key="1">
    <source>
        <dbReference type="EMBL" id="CAG9334159.1"/>
    </source>
</evidence>